<protein>
    <submittedName>
        <fullName evidence="4">CTNNB1_binding domain-containing protein</fullName>
    </submittedName>
</protein>
<dbReference type="WBParaSite" id="GPUH_0002176501-mRNA-1">
    <property type="protein sequence ID" value="GPUH_0002176501-mRNA-1"/>
    <property type="gene ID" value="GPUH_0002176501"/>
</dbReference>
<evidence type="ECO:0000313" key="4">
    <source>
        <dbReference type="WBParaSite" id="GPUH_0002176501-mRNA-1"/>
    </source>
</evidence>
<dbReference type="AlphaFoldDB" id="A0A183EL97"/>
<dbReference type="EMBL" id="UYRT01093352">
    <property type="protein sequence ID" value="VDN38834.1"/>
    <property type="molecule type" value="Genomic_DNA"/>
</dbReference>
<reference evidence="4" key="1">
    <citation type="submission" date="2016-06" db="UniProtKB">
        <authorList>
            <consortium name="WormBaseParasite"/>
        </authorList>
    </citation>
    <scope>IDENTIFICATION</scope>
</reference>
<dbReference type="Proteomes" id="UP000271098">
    <property type="component" value="Unassembled WGS sequence"/>
</dbReference>
<gene>
    <name evidence="2" type="ORF">GPUH_LOCUS21739</name>
</gene>
<organism evidence="4">
    <name type="scientific">Gongylonema pulchrum</name>
    <dbReference type="NCBI Taxonomy" id="637853"/>
    <lineage>
        <taxon>Eukaryota</taxon>
        <taxon>Metazoa</taxon>
        <taxon>Ecdysozoa</taxon>
        <taxon>Nematoda</taxon>
        <taxon>Chromadorea</taxon>
        <taxon>Rhabditida</taxon>
        <taxon>Spirurina</taxon>
        <taxon>Spiruromorpha</taxon>
        <taxon>Spiruroidea</taxon>
        <taxon>Gongylonematidae</taxon>
        <taxon>Gongylonema</taxon>
    </lineage>
</organism>
<feature type="compositionally biased region" description="Basic and acidic residues" evidence="1">
    <location>
        <begin position="1"/>
        <end position="21"/>
    </location>
</feature>
<reference evidence="2 3" key="2">
    <citation type="submission" date="2018-11" db="EMBL/GenBank/DDBJ databases">
        <authorList>
            <consortium name="Pathogen Informatics"/>
        </authorList>
    </citation>
    <scope>NUCLEOTIDE SEQUENCE [LARGE SCALE GENOMIC DNA]</scope>
</reference>
<evidence type="ECO:0000313" key="3">
    <source>
        <dbReference type="Proteomes" id="UP000271098"/>
    </source>
</evidence>
<name>A0A183EL97_9BILA</name>
<evidence type="ECO:0000256" key="1">
    <source>
        <dbReference type="SAM" id="MobiDB-lite"/>
    </source>
</evidence>
<keyword evidence="3" id="KW-1185">Reference proteome</keyword>
<proteinExistence type="predicted"/>
<evidence type="ECO:0000313" key="2">
    <source>
        <dbReference type="EMBL" id="VDN38834.1"/>
    </source>
</evidence>
<sequence>MNDKKNQHIEVKTDQGEREICDGPLEAYDNGSPGSDSSTVVTLNSEVTELDDCSEGNQPKAAENEKIKTPSAKFQQGAAKLSGWPVSLY</sequence>
<feature type="region of interest" description="Disordered" evidence="1">
    <location>
        <begin position="1"/>
        <end position="39"/>
    </location>
</feature>
<accession>A0A183EL97</accession>